<organism evidence="7 8">
    <name type="scientific">Hibiscus sabdariffa</name>
    <name type="common">roselle</name>
    <dbReference type="NCBI Taxonomy" id="183260"/>
    <lineage>
        <taxon>Eukaryota</taxon>
        <taxon>Viridiplantae</taxon>
        <taxon>Streptophyta</taxon>
        <taxon>Embryophyta</taxon>
        <taxon>Tracheophyta</taxon>
        <taxon>Spermatophyta</taxon>
        <taxon>Magnoliopsida</taxon>
        <taxon>eudicotyledons</taxon>
        <taxon>Gunneridae</taxon>
        <taxon>Pentapetalae</taxon>
        <taxon>rosids</taxon>
        <taxon>malvids</taxon>
        <taxon>Malvales</taxon>
        <taxon>Malvaceae</taxon>
        <taxon>Malvoideae</taxon>
        <taxon>Hibiscus</taxon>
    </lineage>
</organism>
<keyword evidence="4 6" id="KW-0964">Secreted</keyword>
<evidence type="ECO:0000256" key="6">
    <source>
        <dbReference type="RuleBase" id="RU367044"/>
    </source>
</evidence>
<evidence type="ECO:0000256" key="1">
    <source>
        <dbReference type="ARBA" id="ARBA00004613"/>
    </source>
</evidence>
<name>A0ABR2A130_9ROSI</name>
<accession>A0ABR2A130</accession>
<evidence type="ECO:0000256" key="4">
    <source>
        <dbReference type="ARBA" id="ARBA00022525"/>
    </source>
</evidence>
<evidence type="ECO:0000313" key="8">
    <source>
        <dbReference type="Proteomes" id="UP001396334"/>
    </source>
</evidence>
<comment type="similarity">
    <text evidence="2 6">Belongs to the plant self-incompatibility (S1) protein family.</text>
</comment>
<feature type="signal peptide" evidence="6">
    <location>
        <begin position="1"/>
        <end position="25"/>
    </location>
</feature>
<evidence type="ECO:0000256" key="5">
    <source>
        <dbReference type="ARBA" id="ARBA00022729"/>
    </source>
</evidence>
<dbReference type="EMBL" id="JBBPBN010000430">
    <property type="protein sequence ID" value="KAK8486689.1"/>
    <property type="molecule type" value="Genomic_DNA"/>
</dbReference>
<dbReference type="PANTHER" id="PTHR31232:SF154">
    <property type="entry name" value="S-PROTEIN HOMOLOG"/>
    <property type="match status" value="1"/>
</dbReference>
<comment type="caution">
    <text evidence="7">The sequence shown here is derived from an EMBL/GenBank/DDBJ whole genome shotgun (WGS) entry which is preliminary data.</text>
</comment>
<keyword evidence="3 6" id="KW-0713">Self-incompatibility</keyword>
<dbReference type="Pfam" id="PF05938">
    <property type="entry name" value="Self-incomp_S1"/>
    <property type="match status" value="1"/>
</dbReference>
<evidence type="ECO:0000256" key="2">
    <source>
        <dbReference type="ARBA" id="ARBA00005581"/>
    </source>
</evidence>
<evidence type="ECO:0000256" key="3">
    <source>
        <dbReference type="ARBA" id="ARBA00022471"/>
    </source>
</evidence>
<sequence>MILVTNVTKFLLVLTFCTVWSLVTARSFDFDWNIAIYKYTVHIVNGFTGTNETLEAHCKSKDDDLGVRHVAVHNEFNWSFHIAPIFATTKFSCHMWWSGGEKYLDVFRVDGKFLDECGENNCFWMSRNDGIYFFFFNSKEYFLVYYWEPWHGKHTEKKMS</sequence>
<protein>
    <recommendedName>
        <fullName evidence="6">S-protein homolog</fullName>
    </recommendedName>
</protein>
<dbReference type="InterPro" id="IPR010264">
    <property type="entry name" value="Self-incomp_S1"/>
</dbReference>
<gene>
    <name evidence="7" type="ORF">V6N11_069052</name>
</gene>
<feature type="chain" id="PRO_5044985024" description="S-protein homolog" evidence="6">
    <location>
        <begin position="26"/>
        <end position="160"/>
    </location>
</feature>
<proteinExistence type="inferred from homology"/>
<keyword evidence="8" id="KW-1185">Reference proteome</keyword>
<reference evidence="7 8" key="1">
    <citation type="journal article" date="2024" name="G3 (Bethesda)">
        <title>Genome assembly of Hibiscus sabdariffa L. provides insights into metabolisms of medicinal natural products.</title>
        <authorList>
            <person name="Kim T."/>
        </authorList>
    </citation>
    <scope>NUCLEOTIDE SEQUENCE [LARGE SCALE GENOMIC DNA]</scope>
    <source>
        <strain evidence="7">TK-2024</strain>
        <tissue evidence="7">Old leaves</tissue>
    </source>
</reference>
<keyword evidence="5 6" id="KW-0732">Signal</keyword>
<comment type="subcellular location">
    <subcellularLocation>
        <location evidence="1 6">Secreted</location>
    </subcellularLocation>
</comment>
<dbReference type="Proteomes" id="UP001396334">
    <property type="component" value="Unassembled WGS sequence"/>
</dbReference>
<evidence type="ECO:0000313" key="7">
    <source>
        <dbReference type="EMBL" id="KAK8486689.1"/>
    </source>
</evidence>
<dbReference type="PANTHER" id="PTHR31232">
    <property type="match status" value="1"/>
</dbReference>